<protein>
    <submittedName>
        <fullName evidence="2">Uncharacterized protein</fullName>
    </submittedName>
</protein>
<evidence type="ECO:0000313" key="2">
    <source>
        <dbReference type="EMBL" id="MBM2618262.1"/>
    </source>
</evidence>
<comment type="caution">
    <text evidence="2">The sequence shown here is derived from an EMBL/GenBank/DDBJ whole genome shotgun (WGS) entry which is preliminary data.</text>
</comment>
<gene>
    <name evidence="2" type="ORF">JIG36_22130</name>
</gene>
<dbReference type="Proteomes" id="UP000632138">
    <property type="component" value="Unassembled WGS sequence"/>
</dbReference>
<name>A0ABS2AEK2_9ACTN</name>
<organism evidence="2 3">
    <name type="scientific">Paractinoplanes ovalisporus</name>
    <dbReference type="NCBI Taxonomy" id="2810368"/>
    <lineage>
        <taxon>Bacteria</taxon>
        <taxon>Bacillati</taxon>
        <taxon>Actinomycetota</taxon>
        <taxon>Actinomycetes</taxon>
        <taxon>Micromonosporales</taxon>
        <taxon>Micromonosporaceae</taxon>
        <taxon>Paractinoplanes</taxon>
    </lineage>
</organism>
<reference evidence="2 3" key="1">
    <citation type="submission" date="2021-01" db="EMBL/GenBank/DDBJ databases">
        <title>Actinoplanes sp. nov. LDG1-06 isolated from lichen.</title>
        <authorList>
            <person name="Saeng-In P."/>
            <person name="Phongsopitanun W."/>
            <person name="Kanchanasin P."/>
            <person name="Yuki M."/>
            <person name="Kudo T."/>
            <person name="Ohkuma M."/>
            <person name="Tanasupawat S."/>
        </authorList>
    </citation>
    <scope>NUCLEOTIDE SEQUENCE [LARGE SCALE GENOMIC DNA]</scope>
    <source>
        <strain evidence="2 3">LDG1-06</strain>
    </source>
</reference>
<keyword evidence="3" id="KW-1185">Reference proteome</keyword>
<proteinExistence type="predicted"/>
<feature type="chain" id="PRO_5045244680" evidence="1">
    <location>
        <begin position="26"/>
        <end position="628"/>
    </location>
</feature>
<dbReference type="EMBL" id="JAENHP010000006">
    <property type="protein sequence ID" value="MBM2618262.1"/>
    <property type="molecule type" value="Genomic_DNA"/>
</dbReference>
<dbReference type="RefSeq" id="WP_203378236.1">
    <property type="nucleotide sequence ID" value="NZ_JAENHP010000006.1"/>
</dbReference>
<accession>A0ABS2AEK2</accession>
<evidence type="ECO:0000313" key="3">
    <source>
        <dbReference type="Proteomes" id="UP000632138"/>
    </source>
</evidence>
<keyword evidence="1" id="KW-0732">Signal</keyword>
<sequence length="628" mass="67354">MKKAFGAALAAALGVVLGVPGVASAAWHLDAPPQVMSGWTDSAKPGKAFPAAGQQDFPLGTWTDEAGVTRTSRVYATFDLSAYEGAKLSGGTVYVQENTRADCTKRSIEIWRTKPVSAAPTWNKAPAELTRLDGIQTAGVCARTTIGFDVSAGIAEAAAAKQRLVTFELRVPAEHEADPSYAKTLYWYYDIKLNLSYNHAPKVDNAHLYNAGFPCTQLKPYPVVSGFAGRLQALVTDVDADAGTADGERLTGEFALWPVGSPDDRSVYTDSNARSGFVANANVPVTTLVQGKSYGWQARVSDGTETSAWSKKCFFTYDGNAPSAPDVTSTTHRPNEWGPVGVDPTFVFDGHKDKDIAGFQYSWTDLGVSGVCEGGEYLRLVCHDPFTEPRTVRADVPGGKVTLTLNPDATGPKRLSVRSLDAAGNTSPTKVYEVLIAGNEPAVTVESGTPRWNEEVLLKLTPHDGVPAVSEYLIEREGVDGVETREADENGVAYFSFIASNPNYETITVRSRSANGFTSAPSRWWTTFAPYPEVESGVYDGTTGPSGGVGVPGSFTFFPPAGWPEVASYRYSFDGDEPTTIDAGENGRATVTWTPTTEGYHWLEVQAVKPDGTVGDYSNYYSFEVASS</sequence>
<evidence type="ECO:0000256" key="1">
    <source>
        <dbReference type="SAM" id="SignalP"/>
    </source>
</evidence>
<feature type="signal peptide" evidence="1">
    <location>
        <begin position="1"/>
        <end position="25"/>
    </location>
</feature>